<dbReference type="SUPFAM" id="SSF51569">
    <property type="entry name" value="Aldolase"/>
    <property type="match status" value="1"/>
</dbReference>
<organism evidence="9 10">
    <name type="scientific">Trypanosoma theileri</name>
    <dbReference type="NCBI Taxonomy" id="67003"/>
    <lineage>
        <taxon>Eukaryota</taxon>
        <taxon>Discoba</taxon>
        <taxon>Euglenozoa</taxon>
        <taxon>Kinetoplastea</taxon>
        <taxon>Metakinetoplastina</taxon>
        <taxon>Trypanosomatida</taxon>
        <taxon>Trypanosomatidae</taxon>
        <taxon>Trypanosoma</taxon>
    </lineage>
</organism>
<evidence type="ECO:0000259" key="7">
    <source>
        <dbReference type="PROSITE" id="PS50222"/>
    </source>
</evidence>
<dbReference type="GeneID" id="39980917"/>
<dbReference type="InterPro" id="IPR000891">
    <property type="entry name" value="PYR_CT"/>
</dbReference>
<comment type="pathway">
    <text evidence="1">Metabolic intermediate metabolism; (S)-3-hydroxy-3-methylglutaryl-CoA degradation; acetoacetate from (S)-3-hydroxy-3-methylglutaryl-CoA: step 1/1.</text>
</comment>
<dbReference type="GO" id="GO:0005509">
    <property type="term" value="F:calcium ion binding"/>
    <property type="evidence" value="ECO:0007669"/>
    <property type="project" value="InterPro"/>
</dbReference>
<evidence type="ECO:0000256" key="5">
    <source>
        <dbReference type="ARBA" id="ARBA00023239"/>
    </source>
</evidence>
<comment type="catalytic activity">
    <reaction evidence="6">
        <text>(3S)-3-hydroxy-3-methylglutaryl-CoA = acetoacetate + acetyl-CoA</text>
        <dbReference type="Rhea" id="RHEA:24404"/>
        <dbReference type="ChEBI" id="CHEBI:13705"/>
        <dbReference type="ChEBI" id="CHEBI:43074"/>
        <dbReference type="ChEBI" id="CHEBI:57288"/>
        <dbReference type="EC" id="4.1.3.4"/>
    </reaction>
</comment>
<evidence type="ECO:0000256" key="3">
    <source>
        <dbReference type="ARBA" id="ARBA00012910"/>
    </source>
</evidence>
<dbReference type="PANTHER" id="PTHR42738:SF7">
    <property type="entry name" value="HYDROXYMETHYLGLUTARYL-COA LYASE"/>
    <property type="match status" value="1"/>
</dbReference>
<dbReference type="Gene3D" id="3.20.20.70">
    <property type="entry name" value="Aldolase class I"/>
    <property type="match status" value="1"/>
</dbReference>
<dbReference type="OrthoDB" id="1905920at2759"/>
<evidence type="ECO:0000256" key="1">
    <source>
        <dbReference type="ARBA" id="ARBA00005143"/>
    </source>
</evidence>
<keyword evidence="10" id="KW-1185">Reference proteome</keyword>
<comment type="similarity">
    <text evidence="2">Belongs to the HMG-CoA lyase family.</text>
</comment>
<sequence>MIFSSKIFLSPIRLIECPRDAMQGITHFIPTEQKIRYLNALLKCGFYAVDCASFVSPRAVPQMRDSAEVLAGCDRTLLSGENASKLSVVIASLPGLKRAIETPIISTIGFPLSCNERFQQLNTKKSIAQSLEEIKEMYTAIEVSNKNLKSQYASRLELVKEKDLVVYLSMAFGNPYGESHDVNVVERLAGELISIGVRTISLADTVGVSEPNIIFDTFTRLKRKFPDIMFGAHFHSNTAKAKEKVFAALDANCRMLDSALGGMGGCPFAKNNELTGNVATELVVSALQERHVLPASLNLARLNDCIQLKQNIFGVSVKEMLLSQSLRDEKRFAQLCREHFRRYDAEDRGRLTYEDFRNSMLQVFAELGGEAPSEEKIQNSFRKVDIQQLGCITLDAYTMGARRLLRKQLGLLPAETSAGNSQKRSLSV</sequence>
<dbReference type="InterPro" id="IPR013785">
    <property type="entry name" value="Aldolase_TIM"/>
</dbReference>
<dbReference type="GO" id="GO:0046951">
    <property type="term" value="P:ketone body biosynthetic process"/>
    <property type="evidence" value="ECO:0007669"/>
    <property type="project" value="TreeGrafter"/>
</dbReference>
<evidence type="ECO:0000256" key="4">
    <source>
        <dbReference type="ARBA" id="ARBA00022723"/>
    </source>
</evidence>
<dbReference type="InterPro" id="IPR002048">
    <property type="entry name" value="EF_hand_dom"/>
</dbReference>
<protein>
    <recommendedName>
        <fullName evidence="3">hydroxymethylglutaryl-CoA lyase</fullName>
        <ecNumber evidence="3">4.1.3.4</ecNumber>
    </recommendedName>
</protein>
<name>A0A1X0PAH0_9TRYP</name>
<dbReference type="Gene3D" id="1.10.238.10">
    <property type="entry name" value="EF-hand"/>
    <property type="match status" value="1"/>
</dbReference>
<dbReference type="STRING" id="67003.A0A1X0PAH0"/>
<dbReference type="PROSITE" id="PS50991">
    <property type="entry name" value="PYR_CT"/>
    <property type="match status" value="1"/>
</dbReference>
<dbReference type="InterPro" id="IPR011992">
    <property type="entry name" value="EF-hand-dom_pair"/>
</dbReference>
<dbReference type="InterPro" id="IPR043594">
    <property type="entry name" value="HMGL"/>
</dbReference>
<dbReference type="GO" id="GO:0005737">
    <property type="term" value="C:cytoplasm"/>
    <property type="evidence" value="ECO:0007669"/>
    <property type="project" value="UniProtKB-ARBA"/>
</dbReference>
<evidence type="ECO:0000259" key="8">
    <source>
        <dbReference type="PROSITE" id="PS50991"/>
    </source>
</evidence>
<evidence type="ECO:0000256" key="6">
    <source>
        <dbReference type="ARBA" id="ARBA00049877"/>
    </source>
</evidence>
<dbReference type="Pfam" id="PF00682">
    <property type="entry name" value="HMGL-like"/>
    <property type="match status" value="1"/>
</dbReference>
<dbReference type="Proteomes" id="UP000192257">
    <property type="component" value="Unassembled WGS sequence"/>
</dbReference>
<evidence type="ECO:0000256" key="2">
    <source>
        <dbReference type="ARBA" id="ARBA00009405"/>
    </source>
</evidence>
<dbReference type="PROSITE" id="PS50222">
    <property type="entry name" value="EF_HAND_2"/>
    <property type="match status" value="1"/>
</dbReference>
<reference evidence="9 10" key="1">
    <citation type="submission" date="2017-03" db="EMBL/GenBank/DDBJ databases">
        <title>An alternative strategy for trypanosome survival in the mammalian bloodstream revealed through genome and transcriptome analysis of the ubiquitous bovine parasite Trypanosoma (Megatrypanum) theileri.</title>
        <authorList>
            <person name="Kelly S."/>
            <person name="Ivens A."/>
            <person name="Mott A."/>
            <person name="O'Neill E."/>
            <person name="Emms D."/>
            <person name="Macleod O."/>
            <person name="Voorheis P."/>
            <person name="Matthews J."/>
            <person name="Matthews K."/>
            <person name="Carrington M."/>
        </authorList>
    </citation>
    <scope>NUCLEOTIDE SEQUENCE [LARGE SCALE GENOMIC DNA]</scope>
    <source>
        <strain evidence="9">Edinburgh</strain>
    </source>
</reference>
<feature type="domain" description="Pyruvate carboxyltransferase" evidence="8">
    <location>
        <begin position="11"/>
        <end position="303"/>
    </location>
</feature>
<gene>
    <name evidence="9" type="ORF">TM35_000014560</name>
</gene>
<dbReference type="EMBL" id="NBCO01000001">
    <property type="protein sequence ID" value="ORC93579.1"/>
    <property type="molecule type" value="Genomic_DNA"/>
</dbReference>
<dbReference type="EC" id="4.1.3.4" evidence="3"/>
<dbReference type="GO" id="GO:0006552">
    <property type="term" value="P:L-leucine catabolic process"/>
    <property type="evidence" value="ECO:0007669"/>
    <property type="project" value="TreeGrafter"/>
</dbReference>
<dbReference type="GO" id="GO:0004419">
    <property type="term" value="F:hydroxymethylglutaryl-CoA lyase activity"/>
    <property type="evidence" value="ECO:0007669"/>
    <property type="project" value="UniProtKB-EC"/>
</dbReference>
<accession>A0A1X0PAH0</accession>
<keyword evidence="5 9" id="KW-0456">Lyase</keyword>
<comment type="caution">
    <text evidence="9">The sequence shown here is derived from an EMBL/GenBank/DDBJ whole genome shotgun (WGS) entry which is preliminary data.</text>
</comment>
<dbReference type="RefSeq" id="XP_028887645.1">
    <property type="nucleotide sequence ID" value="XM_029021137.1"/>
</dbReference>
<evidence type="ECO:0000313" key="9">
    <source>
        <dbReference type="EMBL" id="ORC93579.1"/>
    </source>
</evidence>
<dbReference type="VEuPathDB" id="TriTrypDB:TM35_000014560"/>
<dbReference type="PANTHER" id="PTHR42738">
    <property type="entry name" value="HYDROXYMETHYLGLUTARYL-COA LYASE"/>
    <property type="match status" value="1"/>
</dbReference>
<dbReference type="AlphaFoldDB" id="A0A1X0PAH0"/>
<feature type="domain" description="EF-hand" evidence="7">
    <location>
        <begin position="331"/>
        <end position="366"/>
    </location>
</feature>
<dbReference type="UniPathway" id="UPA00896">
    <property type="reaction ID" value="UER00863"/>
</dbReference>
<proteinExistence type="inferred from homology"/>
<evidence type="ECO:0000313" key="10">
    <source>
        <dbReference type="Proteomes" id="UP000192257"/>
    </source>
</evidence>
<keyword evidence="4" id="KW-0479">Metal-binding</keyword>
<dbReference type="SUPFAM" id="SSF47473">
    <property type="entry name" value="EF-hand"/>
    <property type="match status" value="1"/>
</dbReference>